<sequence>MDYVQFWKDLFEEGRLALPAFAALTERELSQGASVLVAYEGRLRRELPSGLPKLEVEAVSWAGRNFYRASQFVVYRDVGAETINEELFPSWSGRVDASVHYSVDVVFRYLPDLVRFAGSAAPGDPLLEHLGRWARDWPLSSVGMEGIVGVDIAAIAGHRALMSIYIDRIIATRDTSRLADKRVREAVDAALGMYPELAAGLLADCEAKEGD</sequence>
<dbReference type="Pfam" id="PF19920">
    <property type="entry name" value="bpX4"/>
    <property type="match status" value="1"/>
</dbReference>
<dbReference type="InterPro" id="IPR045549">
    <property type="entry name" value="bpX4"/>
</dbReference>
<gene>
    <name evidence="2" type="ORF">Pan216_02120</name>
</gene>
<dbReference type="EMBL" id="CP036279">
    <property type="protein sequence ID" value="QDU59384.1"/>
    <property type="molecule type" value="Genomic_DNA"/>
</dbReference>
<evidence type="ECO:0000313" key="3">
    <source>
        <dbReference type="Proteomes" id="UP000317093"/>
    </source>
</evidence>
<name>A0A518AXE5_9BACT</name>
<dbReference type="Proteomes" id="UP000317093">
    <property type="component" value="Chromosome"/>
</dbReference>
<feature type="domain" description="MoxR-vWA-beta-propeller ternary system" evidence="1">
    <location>
        <begin position="5"/>
        <end position="198"/>
    </location>
</feature>
<keyword evidence="3" id="KW-1185">Reference proteome</keyword>
<organism evidence="2 3">
    <name type="scientific">Kolteria novifilia</name>
    <dbReference type="NCBI Taxonomy" id="2527975"/>
    <lineage>
        <taxon>Bacteria</taxon>
        <taxon>Pseudomonadati</taxon>
        <taxon>Planctomycetota</taxon>
        <taxon>Planctomycetia</taxon>
        <taxon>Kolteriales</taxon>
        <taxon>Kolteriaceae</taxon>
        <taxon>Kolteria</taxon>
    </lineage>
</organism>
<proteinExistence type="predicted"/>
<evidence type="ECO:0000313" key="2">
    <source>
        <dbReference type="EMBL" id="QDU59384.1"/>
    </source>
</evidence>
<dbReference type="OrthoDB" id="215418at2"/>
<dbReference type="RefSeq" id="WP_145253570.1">
    <property type="nucleotide sequence ID" value="NZ_CP036279.1"/>
</dbReference>
<reference evidence="2 3" key="1">
    <citation type="submission" date="2019-02" db="EMBL/GenBank/DDBJ databases">
        <title>Deep-cultivation of Planctomycetes and their phenomic and genomic characterization uncovers novel biology.</title>
        <authorList>
            <person name="Wiegand S."/>
            <person name="Jogler M."/>
            <person name="Boedeker C."/>
            <person name="Pinto D."/>
            <person name="Vollmers J."/>
            <person name="Rivas-Marin E."/>
            <person name="Kohn T."/>
            <person name="Peeters S.H."/>
            <person name="Heuer A."/>
            <person name="Rast P."/>
            <person name="Oberbeckmann S."/>
            <person name="Bunk B."/>
            <person name="Jeske O."/>
            <person name="Meyerdierks A."/>
            <person name="Storesund J.E."/>
            <person name="Kallscheuer N."/>
            <person name="Luecker S."/>
            <person name="Lage O.M."/>
            <person name="Pohl T."/>
            <person name="Merkel B.J."/>
            <person name="Hornburger P."/>
            <person name="Mueller R.-W."/>
            <person name="Bruemmer F."/>
            <person name="Labrenz M."/>
            <person name="Spormann A.M."/>
            <person name="Op den Camp H."/>
            <person name="Overmann J."/>
            <person name="Amann R."/>
            <person name="Jetten M.S.M."/>
            <person name="Mascher T."/>
            <person name="Medema M.H."/>
            <person name="Devos D.P."/>
            <person name="Kaster A.-K."/>
            <person name="Ovreas L."/>
            <person name="Rohde M."/>
            <person name="Galperin M.Y."/>
            <person name="Jogler C."/>
        </authorList>
    </citation>
    <scope>NUCLEOTIDE SEQUENCE [LARGE SCALE GENOMIC DNA]</scope>
    <source>
        <strain evidence="2 3">Pan216</strain>
    </source>
</reference>
<evidence type="ECO:0000259" key="1">
    <source>
        <dbReference type="Pfam" id="PF19920"/>
    </source>
</evidence>
<accession>A0A518AXE5</accession>
<protein>
    <recommendedName>
        <fullName evidence="1">MoxR-vWA-beta-propeller ternary system domain-containing protein</fullName>
    </recommendedName>
</protein>
<dbReference type="KEGG" id="knv:Pan216_02120"/>
<dbReference type="AlphaFoldDB" id="A0A518AXE5"/>